<accession>A0A364MWD2</accession>
<dbReference type="AlphaFoldDB" id="A0A364MWD2"/>
<keyword evidence="1" id="KW-0732">Signal</keyword>
<sequence length="79" mass="7774">MFKVPFYALLVAFLGPLVAVAQVVPAGASEGIASIVPTVYSSAATLVSAQPTSTGAANAHDVQYAAMLGVGGAALQALL</sequence>
<organism evidence="2 3">
    <name type="scientific">Stemphylium lycopersici</name>
    <name type="common">Tomato gray leaf spot disease fungus</name>
    <name type="synonym">Thyrospora lycopersici</name>
    <dbReference type="NCBI Taxonomy" id="183478"/>
    <lineage>
        <taxon>Eukaryota</taxon>
        <taxon>Fungi</taxon>
        <taxon>Dikarya</taxon>
        <taxon>Ascomycota</taxon>
        <taxon>Pezizomycotina</taxon>
        <taxon>Dothideomycetes</taxon>
        <taxon>Pleosporomycetidae</taxon>
        <taxon>Pleosporales</taxon>
        <taxon>Pleosporineae</taxon>
        <taxon>Pleosporaceae</taxon>
        <taxon>Stemphylium</taxon>
    </lineage>
</organism>
<feature type="chain" id="PRO_5016849906" evidence="1">
    <location>
        <begin position="22"/>
        <end position="79"/>
    </location>
</feature>
<evidence type="ECO:0000313" key="2">
    <source>
        <dbReference type="EMBL" id="RAR05530.1"/>
    </source>
</evidence>
<evidence type="ECO:0000256" key="1">
    <source>
        <dbReference type="SAM" id="SignalP"/>
    </source>
</evidence>
<proteinExistence type="predicted"/>
<feature type="signal peptide" evidence="1">
    <location>
        <begin position="1"/>
        <end position="21"/>
    </location>
</feature>
<protein>
    <submittedName>
        <fullName evidence="2">NAD(P)-binding protein</fullName>
    </submittedName>
</protein>
<gene>
    <name evidence="2" type="ORF">DDE83_007354</name>
</gene>
<comment type="caution">
    <text evidence="2">The sequence shown here is derived from an EMBL/GenBank/DDBJ whole genome shotgun (WGS) entry which is preliminary data.</text>
</comment>
<reference evidence="3" key="1">
    <citation type="submission" date="2018-05" db="EMBL/GenBank/DDBJ databases">
        <title>Draft genome sequence of Stemphylium lycopersici strain CIDEFI 213.</title>
        <authorList>
            <person name="Medina R."/>
            <person name="Franco M.E.E."/>
            <person name="Lucentini C.G."/>
            <person name="Saparrat M.C.N."/>
            <person name="Balatti P.A."/>
        </authorList>
    </citation>
    <scope>NUCLEOTIDE SEQUENCE [LARGE SCALE GENOMIC DNA]</scope>
    <source>
        <strain evidence="3">CIDEFI 213</strain>
    </source>
</reference>
<name>A0A364MWD2_STELY</name>
<evidence type="ECO:0000313" key="3">
    <source>
        <dbReference type="Proteomes" id="UP000249619"/>
    </source>
</evidence>
<dbReference type="EMBL" id="QGDH01000132">
    <property type="protein sequence ID" value="RAR05530.1"/>
    <property type="molecule type" value="Genomic_DNA"/>
</dbReference>
<dbReference type="Proteomes" id="UP000249619">
    <property type="component" value="Unassembled WGS sequence"/>
</dbReference>
<keyword evidence="3" id="KW-1185">Reference proteome</keyword>